<evidence type="ECO:0000256" key="1">
    <source>
        <dbReference type="SAM" id="MobiDB-lite"/>
    </source>
</evidence>
<name>A0ABN3FFS4_9ACTN</name>
<dbReference type="EMBL" id="BAAASD010000003">
    <property type="protein sequence ID" value="GAA2329047.1"/>
    <property type="molecule type" value="Genomic_DNA"/>
</dbReference>
<feature type="region of interest" description="Disordered" evidence="1">
    <location>
        <begin position="29"/>
        <end position="59"/>
    </location>
</feature>
<dbReference type="Proteomes" id="UP001500253">
    <property type="component" value="Unassembled WGS sequence"/>
</dbReference>
<reference evidence="2 3" key="1">
    <citation type="journal article" date="2019" name="Int. J. Syst. Evol. Microbiol.">
        <title>The Global Catalogue of Microorganisms (GCM) 10K type strain sequencing project: providing services to taxonomists for standard genome sequencing and annotation.</title>
        <authorList>
            <consortium name="The Broad Institute Genomics Platform"/>
            <consortium name="The Broad Institute Genome Sequencing Center for Infectious Disease"/>
            <person name="Wu L."/>
            <person name="Ma J."/>
        </authorList>
    </citation>
    <scope>NUCLEOTIDE SEQUENCE [LARGE SCALE GENOMIC DNA]</scope>
    <source>
        <strain evidence="2 3">JCM 4316</strain>
    </source>
</reference>
<gene>
    <name evidence="2" type="ORF">GCM10010246_09580</name>
</gene>
<organism evidence="2 3">
    <name type="scientific">Streptomyces cuspidosporus</name>
    <dbReference type="NCBI Taxonomy" id="66882"/>
    <lineage>
        <taxon>Bacteria</taxon>
        <taxon>Bacillati</taxon>
        <taxon>Actinomycetota</taxon>
        <taxon>Actinomycetes</taxon>
        <taxon>Kitasatosporales</taxon>
        <taxon>Streptomycetaceae</taxon>
        <taxon>Streptomyces</taxon>
    </lineage>
</organism>
<evidence type="ECO:0000313" key="3">
    <source>
        <dbReference type="Proteomes" id="UP001500253"/>
    </source>
</evidence>
<comment type="caution">
    <text evidence="2">The sequence shown here is derived from an EMBL/GenBank/DDBJ whole genome shotgun (WGS) entry which is preliminary data.</text>
</comment>
<keyword evidence="3" id="KW-1185">Reference proteome</keyword>
<sequence length="59" mass="6507">MNDGSSWPVDKLTALRLGRRLIAEVPASGPGRRAFVEVRPKKSDTDDQAQGEGWGSQRR</sequence>
<proteinExistence type="predicted"/>
<protein>
    <submittedName>
        <fullName evidence="2">Uncharacterized protein</fullName>
    </submittedName>
</protein>
<accession>A0ABN3FFS4</accession>
<feature type="compositionally biased region" description="Basic and acidic residues" evidence="1">
    <location>
        <begin position="34"/>
        <end position="45"/>
    </location>
</feature>
<evidence type="ECO:0000313" key="2">
    <source>
        <dbReference type="EMBL" id="GAA2329047.1"/>
    </source>
</evidence>